<dbReference type="Gene3D" id="3.90.226.10">
    <property type="entry name" value="2-enoyl-CoA Hydratase, Chain A, domain 1"/>
    <property type="match status" value="1"/>
</dbReference>
<dbReference type="InterPro" id="IPR014748">
    <property type="entry name" value="Enoyl-CoA_hydra_C"/>
</dbReference>
<comment type="catalytic activity">
    <reaction evidence="3">
        <text>a (3S)-3-hydroxyacyl-CoA = a (2E)-enoyl-CoA + H2O</text>
        <dbReference type="Rhea" id="RHEA:16105"/>
        <dbReference type="ChEBI" id="CHEBI:15377"/>
        <dbReference type="ChEBI" id="CHEBI:57318"/>
        <dbReference type="ChEBI" id="CHEBI:58856"/>
        <dbReference type="EC" id="4.2.1.17"/>
    </reaction>
</comment>
<dbReference type="PROSITE" id="PS00166">
    <property type="entry name" value="ENOYL_COA_HYDRATASE"/>
    <property type="match status" value="1"/>
</dbReference>
<dbReference type="Gene3D" id="1.10.12.10">
    <property type="entry name" value="Lyase 2-enoyl-coa Hydratase, Chain A, domain 2"/>
    <property type="match status" value="1"/>
</dbReference>
<comment type="similarity">
    <text evidence="1 5">Belongs to the enoyl-CoA hydratase/isomerase family.</text>
</comment>
<evidence type="ECO:0000256" key="4">
    <source>
        <dbReference type="ARBA" id="ARBA00023717"/>
    </source>
</evidence>
<comment type="catalytic activity">
    <reaction evidence="4">
        <text>a 4-saturated-(3S)-3-hydroxyacyl-CoA = a (3E)-enoyl-CoA + H2O</text>
        <dbReference type="Rhea" id="RHEA:20724"/>
        <dbReference type="ChEBI" id="CHEBI:15377"/>
        <dbReference type="ChEBI" id="CHEBI:58521"/>
        <dbReference type="ChEBI" id="CHEBI:137480"/>
        <dbReference type="EC" id="4.2.1.17"/>
    </reaction>
</comment>
<dbReference type="SUPFAM" id="SSF52096">
    <property type="entry name" value="ClpP/crotonase"/>
    <property type="match status" value="1"/>
</dbReference>
<comment type="caution">
    <text evidence="6">The sequence shown here is derived from an EMBL/GenBank/DDBJ whole genome shotgun (WGS) entry which is preliminary data.</text>
</comment>
<dbReference type="RefSeq" id="WP_116571031.1">
    <property type="nucleotide sequence ID" value="NZ_QDGZ01000002.1"/>
</dbReference>
<dbReference type="Pfam" id="PF00378">
    <property type="entry name" value="ECH_1"/>
    <property type="match status" value="1"/>
</dbReference>
<evidence type="ECO:0000256" key="2">
    <source>
        <dbReference type="ARBA" id="ARBA00023239"/>
    </source>
</evidence>
<evidence type="ECO:0000256" key="3">
    <source>
        <dbReference type="ARBA" id="ARBA00023709"/>
    </source>
</evidence>
<evidence type="ECO:0000313" key="7">
    <source>
        <dbReference type="Proteomes" id="UP000246018"/>
    </source>
</evidence>
<proteinExistence type="inferred from homology"/>
<dbReference type="InterPro" id="IPR029045">
    <property type="entry name" value="ClpP/crotonase-like_dom_sf"/>
</dbReference>
<name>A0A2T8FCW9_9ACTN</name>
<evidence type="ECO:0000256" key="5">
    <source>
        <dbReference type="RuleBase" id="RU003707"/>
    </source>
</evidence>
<dbReference type="InterPro" id="IPR018376">
    <property type="entry name" value="Enoyl-CoA_hyd/isom_CS"/>
</dbReference>
<evidence type="ECO:0000256" key="1">
    <source>
        <dbReference type="ARBA" id="ARBA00005254"/>
    </source>
</evidence>
<dbReference type="PANTHER" id="PTHR11941:SF54">
    <property type="entry name" value="ENOYL-COA HYDRATASE, MITOCHONDRIAL"/>
    <property type="match status" value="1"/>
</dbReference>
<accession>A0A2T8FCW9</accession>
<dbReference type="EMBL" id="QDGZ01000002">
    <property type="protein sequence ID" value="PVG83558.1"/>
    <property type="molecule type" value="Genomic_DNA"/>
</dbReference>
<keyword evidence="2" id="KW-0456">Lyase</keyword>
<sequence length="280" mass="30230">MTTQPAAESPPREEPTVLCERAEFGVVTITLNRPHRGNGVVPELVTEFLAILDELEPDRGVRAVVLTGAGKQFSAGADLVEFEHHLTHELNRTHEPYNARILLPLTQRIANSRLVFVAAVNGAATAGGLDLALACDLRVASDRARLGETYVNVGMAPGNGGSWFLPRLVGSGVAAELALTGDIVDAQRALEIGLVGRVVAHEELLPAAQELAGRIAAKPWRAVEATKQALQASWQLDLGTAMKASYWTTMSLQHTDDVLEAVRARLEKREPVFNRDLGDR</sequence>
<dbReference type="Proteomes" id="UP000246018">
    <property type="component" value="Unassembled WGS sequence"/>
</dbReference>
<dbReference type="InterPro" id="IPR001753">
    <property type="entry name" value="Enoyl-CoA_hydra/iso"/>
</dbReference>
<dbReference type="OrthoDB" id="4308938at2"/>
<reference evidence="6 7" key="1">
    <citation type="submission" date="2018-04" db="EMBL/GenBank/DDBJ databases">
        <title>Genome of Nocardioides gansuensis WSJ-1.</title>
        <authorList>
            <person name="Wu S."/>
            <person name="Wang G."/>
        </authorList>
    </citation>
    <scope>NUCLEOTIDE SEQUENCE [LARGE SCALE GENOMIC DNA]</scope>
    <source>
        <strain evidence="6 7">WSJ-1</strain>
    </source>
</reference>
<dbReference type="CDD" id="cd06558">
    <property type="entry name" value="crotonase-like"/>
    <property type="match status" value="1"/>
</dbReference>
<keyword evidence="7" id="KW-1185">Reference proteome</keyword>
<dbReference type="AlphaFoldDB" id="A0A2T8FCW9"/>
<dbReference type="PANTHER" id="PTHR11941">
    <property type="entry name" value="ENOYL-COA HYDRATASE-RELATED"/>
    <property type="match status" value="1"/>
</dbReference>
<gene>
    <name evidence="6" type="ORF">DDE18_04285</name>
</gene>
<evidence type="ECO:0000313" key="6">
    <source>
        <dbReference type="EMBL" id="PVG83558.1"/>
    </source>
</evidence>
<protein>
    <submittedName>
        <fullName evidence="6">Enoyl-CoA hydratase</fullName>
    </submittedName>
</protein>
<dbReference type="GO" id="GO:0004300">
    <property type="term" value="F:enoyl-CoA hydratase activity"/>
    <property type="evidence" value="ECO:0007669"/>
    <property type="project" value="UniProtKB-EC"/>
</dbReference>
<organism evidence="6 7">
    <name type="scientific">Nocardioides gansuensis</name>
    <dbReference type="NCBI Taxonomy" id="2138300"/>
    <lineage>
        <taxon>Bacteria</taxon>
        <taxon>Bacillati</taxon>
        <taxon>Actinomycetota</taxon>
        <taxon>Actinomycetes</taxon>
        <taxon>Propionibacteriales</taxon>
        <taxon>Nocardioidaceae</taxon>
        <taxon>Nocardioides</taxon>
    </lineage>
</organism>
<dbReference type="GO" id="GO:0006635">
    <property type="term" value="P:fatty acid beta-oxidation"/>
    <property type="evidence" value="ECO:0007669"/>
    <property type="project" value="TreeGrafter"/>
</dbReference>